<name>A0A0V8JNF6_9BACI</name>
<dbReference type="RefSeq" id="WP_025908511.1">
    <property type="nucleotide sequence ID" value="NZ_KQ758638.1"/>
</dbReference>
<dbReference type="Gene3D" id="3.30.70.1740">
    <property type="entry name" value="Bypass-of-forespore C, C-terminal domain"/>
    <property type="match status" value="1"/>
</dbReference>
<proteinExistence type="predicted"/>
<gene>
    <name evidence="3" type="ORF">AS180_07510</name>
</gene>
<feature type="domain" description="Bypass of forespore C C-terminal" evidence="1">
    <location>
        <begin position="83"/>
        <end position="155"/>
    </location>
</feature>
<feature type="domain" description="Bypass-of-forespore C N-terminal" evidence="2">
    <location>
        <begin position="31"/>
        <end position="80"/>
    </location>
</feature>
<accession>A0A0V8JNF6</accession>
<dbReference type="InterPro" id="IPR015071">
    <property type="entry name" value="BOFC_N"/>
</dbReference>
<dbReference type="Pfam" id="PF08977">
    <property type="entry name" value="BOFC_N"/>
    <property type="match status" value="1"/>
</dbReference>
<dbReference type="AlphaFoldDB" id="A0A0V8JNF6"/>
<evidence type="ECO:0000313" key="3">
    <source>
        <dbReference type="EMBL" id="KSU88529.1"/>
    </source>
</evidence>
<organism evidence="3 4">
    <name type="scientific">Priestia veravalensis</name>
    <dbReference type="NCBI Taxonomy" id="1414648"/>
    <lineage>
        <taxon>Bacteria</taxon>
        <taxon>Bacillati</taxon>
        <taxon>Bacillota</taxon>
        <taxon>Bacilli</taxon>
        <taxon>Bacillales</taxon>
        <taxon>Bacillaceae</taxon>
        <taxon>Priestia</taxon>
    </lineage>
</organism>
<evidence type="ECO:0000259" key="1">
    <source>
        <dbReference type="Pfam" id="PF08955"/>
    </source>
</evidence>
<reference evidence="3 4" key="1">
    <citation type="submission" date="2015-11" db="EMBL/GenBank/DDBJ databases">
        <title>Bacillus caseinolyticus sp nov.</title>
        <authorList>
            <person name="Dastager S.G."/>
            <person name="Mawlankar R."/>
        </authorList>
    </citation>
    <scope>NUCLEOTIDE SEQUENCE [LARGE SCALE GENOMIC DNA]</scope>
    <source>
        <strain evidence="3 4">SGD-V-76</strain>
    </source>
</reference>
<protein>
    <submittedName>
        <fullName evidence="3">Bypass-of-forespore protein C</fullName>
    </submittedName>
</protein>
<dbReference type="EMBL" id="LNQP01000022">
    <property type="protein sequence ID" value="KSU88529.1"/>
    <property type="molecule type" value="Genomic_DNA"/>
</dbReference>
<dbReference type="InterPro" id="IPR038117">
    <property type="entry name" value="BofC_C_sf"/>
</dbReference>
<comment type="caution">
    <text evidence="3">The sequence shown here is derived from an EMBL/GenBank/DDBJ whole genome shotgun (WGS) entry which is preliminary data.</text>
</comment>
<evidence type="ECO:0000313" key="4">
    <source>
        <dbReference type="Proteomes" id="UP000053681"/>
    </source>
</evidence>
<dbReference type="InterPro" id="IPR038118">
    <property type="entry name" value="BOFC_N_sf"/>
</dbReference>
<dbReference type="Proteomes" id="UP000053681">
    <property type="component" value="Unassembled WGS sequence"/>
</dbReference>
<dbReference type="Pfam" id="PF08955">
    <property type="entry name" value="BofC_C"/>
    <property type="match status" value="1"/>
</dbReference>
<keyword evidence="4" id="KW-1185">Reference proteome</keyword>
<dbReference type="InterPro" id="IPR015050">
    <property type="entry name" value="BofC_C"/>
</dbReference>
<evidence type="ECO:0000259" key="2">
    <source>
        <dbReference type="Pfam" id="PF08977"/>
    </source>
</evidence>
<dbReference type="Gene3D" id="3.10.20.420">
    <property type="entry name" value="Bypass-of-forespore C, N-terminal domain"/>
    <property type="match status" value="1"/>
</dbReference>
<sequence length="168" mass="19147">MKRTIHQIIIVCTISSFLVSLAGVVEAERPMTIFLERTYVDGVISQEVLNSPYMTKEEVLSAYPMWRVIKASDEEVVLRKAVDDISPMLKENGYVGLSVNGVLSTFEGKPVNSTNIIQSFFQIDVEKLESYQEELLKDGIRVQTKDDYVSLMDFYKMYELNSRPTSSK</sequence>